<name>A0ABQ2H9C0_9PORP</name>
<dbReference type="InterPro" id="IPR014982">
    <property type="entry name" value="GSCFA"/>
</dbReference>
<gene>
    <name evidence="2" type="ORF">GCM10007088_15480</name>
</gene>
<dbReference type="EMBL" id="BMPU01000005">
    <property type="protein sequence ID" value="GGM57441.1"/>
    <property type="molecule type" value="Genomic_DNA"/>
</dbReference>
<comment type="caution">
    <text evidence="2">The sequence shown here is derived from an EMBL/GenBank/DDBJ whole genome shotgun (WGS) entry which is preliminary data.</text>
</comment>
<dbReference type="Proteomes" id="UP000653477">
    <property type="component" value="Unassembled WGS sequence"/>
</dbReference>
<dbReference type="SUPFAM" id="SSF52266">
    <property type="entry name" value="SGNH hydrolase"/>
    <property type="match status" value="1"/>
</dbReference>
<evidence type="ECO:0000313" key="2">
    <source>
        <dbReference type="EMBL" id="GGM57441.1"/>
    </source>
</evidence>
<accession>A0ABQ2H9C0</accession>
<feature type="domain" description="GSCFA" evidence="1">
    <location>
        <begin position="24"/>
        <end position="265"/>
    </location>
</feature>
<sequence length="331" mass="37442">MPQLHTPVTLPPSPPRLGYGQQALSFGSCFSEHIGAYLRDGGLQLQVNPLGIQYNPLSIAAGIERLFFGEPFTEADLFEHGGLYHSFLHHGRFSARAAEEALRLMNASYEAVQTALPQLRSLLLTYGTAYVYRLAGDEYGGVAGQVVSNCHKLPERTFVRERVSLEMLLQIWRPLIERLRERFPELTIIQTVSPVRHLRDGAHGNALSKATLLLLSEALTEQFPATCFYFPSYELVLDELRDYRFYAEDMVHPSPLAQRIVAERFTAWALDEAVQKALPLAHRLHQELRHRPLHAEGAEHTARLAALRERIAAFRSQYPSAQLHDLPSWID</sequence>
<evidence type="ECO:0000313" key="3">
    <source>
        <dbReference type="Proteomes" id="UP000653477"/>
    </source>
</evidence>
<reference evidence="3" key="1">
    <citation type="journal article" date="2019" name="Int. J. Syst. Evol. Microbiol.">
        <title>The Global Catalogue of Microorganisms (GCM) 10K type strain sequencing project: providing services to taxonomists for standard genome sequencing and annotation.</title>
        <authorList>
            <consortium name="The Broad Institute Genomics Platform"/>
            <consortium name="The Broad Institute Genome Sequencing Center for Infectious Disease"/>
            <person name="Wu L."/>
            <person name="Ma J."/>
        </authorList>
    </citation>
    <scope>NUCLEOTIDE SEQUENCE [LARGE SCALE GENOMIC DNA]</scope>
    <source>
        <strain evidence="3">JCM 30531</strain>
    </source>
</reference>
<organism evidence="2 3">
    <name type="scientific">Porphyromonas pasteri</name>
    <dbReference type="NCBI Taxonomy" id="1583331"/>
    <lineage>
        <taxon>Bacteria</taxon>
        <taxon>Pseudomonadati</taxon>
        <taxon>Bacteroidota</taxon>
        <taxon>Bacteroidia</taxon>
        <taxon>Bacteroidales</taxon>
        <taxon>Porphyromonadaceae</taxon>
        <taxon>Porphyromonas</taxon>
    </lineage>
</organism>
<evidence type="ECO:0000259" key="1">
    <source>
        <dbReference type="Pfam" id="PF08885"/>
    </source>
</evidence>
<keyword evidence="3" id="KW-1185">Reference proteome</keyword>
<proteinExistence type="predicted"/>
<dbReference type="Pfam" id="PF08885">
    <property type="entry name" value="GSCFA"/>
    <property type="match status" value="1"/>
</dbReference>
<dbReference type="RefSeq" id="WP_188808441.1">
    <property type="nucleotide sequence ID" value="NZ_BMPU01000005.1"/>
</dbReference>
<protein>
    <recommendedName>
        <fullName evidence="1">GSCFA domain-containing protein</fullName>
    </recommendedName>
</protein>